<dbReference type="EMBL" id="JBHUKU010000024">
    <property type="protein sequence ID" value="MFD2464106.1"/>
    <property type="molecule type" value="Genomic_DNA"/>
</dbReference>
<protein>
    <recommendedName>
        <fullName evidence="2">histidine kinase</fullName>
        <ecNumber evidence="2">2.7.13.3</ecNumber>
    </recommendedName>
</protein>
<dbReference type="SUPFAM" id="SSF55874">
    <property type="entry name" value="ATPase domain of HSP90 chaperone/DNA topoisomerase II/histidine kinase"/>
    <property type="match status" value="1"/>
</dbReference>
<dbReference type="SMART" id="SM00387">
    <property type="entry name" value="HATPase_c"/>
    <property type="match status" value="1"/>
</dbReference>
<dbReference type="InterPro" id="IPR011712">
    <property type="entry name" value="Sig_transdc_His_kin_sub3_dim/P"/>
</dbReference>
<keyword evidence="8" id="KW-0902">Two-component regulatory system</keyword>
<dbReference type="PANTHER" id="PTHR24421:SF10">
    <property type="entry name" value="NITRATE_NITRITE SENSOR PROTEIN NARQ"/>
    <property type="match status" value="1"/>
</dbReference>
<feature type="transmembrane region" description="Helical" evidence="9">
    <location>
        <begin position="161"/>
        <end position="181"/>
    </location>
</feature>
<dbReference type="InterPro" id="IPR003594">
    <property type="entry name" value="HATPase_dom"/>
</dbReference>
<evidence type="ECO:0000256" key="9">
    <source>
        <dbReference type="SAM" id="Phobius"/>
    </source>
</evidence>
<dbReference type="PANTHER" id="PTHR24421">
    <property type="entry name" value="NITRATE/NITRITE SENSOR PROTEIN NARX-RELATED"/>
    <property type="match status" value="1"/>
</dbReference>
<dbReference type="Gene3D" id="1.20.5.1930">
    <property type="match status" value="1"/>
</dbReference>
<keyword evidence="9" id="KW-0472">Membrane</keyword>
<keyword evidence="3" id="KW-0597">Phosphoprotein</keyword>
<dbReference type="Pfam" id="PF07730">
    <property type="entry name" value="HisKA_3"/>
    <property type="match status" value="1"/>
</dbReference>
<keyword evidence="9" id="KW-0812">Transmembrane</keyword>
<name>A0ABW5GTG8_9PSEU</name>
<accession>A0ABW5GTG8</accession>
<keyword evidence="5" id="KW-0547">Nucleotide-binding</keyword>
<dbReference type="Proteomes" id="UP001597419">
    <property type="component" value="Unassembled WGS sequence"/>
</dbReference>
<evidence type="ECO:0000256" key="8">
    <source>
        <dbReference type="ARBA" id="ARBA00023012"/>
    </source>
</evidence>
<dbReference type="Pfam" id="PF13796">
    <property type="entry name" value="Sensor"/>
    <property type="match status" value="1"/>
</dbReference>
<gene>
    <name evidence="11" type="ORF">ACFSYJ_36195</name>
</gene>
<keyword evidence="12" id="KW-1185">Reference proteome</keyword>
<comment type="caution">
    <text evidence="11">The sequence shown here is derived from an EMBL/GenBank/DDBJ whole genome shotgun (WGS) entry which is preliminary data.</text>
</comment>
<proteinExistence type="predicted"/>
<evidence type="ECO:0000256" key="1">
    <source>
        <dbReference type="ARBA" id="ARBA00000085"/>
    </source>
</evidence>
<evidence type="ECO:0000256" key="3">
    <source>
        <dbReference type="ARBA" id="ARBA00022553"/>
    </source>
</evidence>
<sequence length="410" mass="43571">MAGRLLSHALTRVWPSFVSLAIGFLTAMASWVVLCALLICTLLVFTLPLLPPLMIAVRKLIALDRWRVSRYTGREVTERYQELSGPFLGRIVTVLSDPATRRDLLWLLVHPVASLPLSVLSIGLPGAAVQNLITSLIWWLVPGGLKSSFGLPVDSWPASALNLGIALTAALVSCLVLPWVATGEAYLARALLSPPKASMAQRVAELTATRAAALEAHGAELRRIERDLHDGTQNRLVAVVMMLGIAERGLRRDPASALPLVLKAQNAASDAVAELRDVVRSIHPPVLEDRGLDGAIDALAARSSIPCTVDVESLRRLPAAVEAAAYFVVAEALTNAAKHSGADHISVRLTIRGDLLTVEVVDDGHGGADEQGGTGLNGIRRRVEAFDGHTELSSPEGGPTVLRAVLPTGA</sequence>
<feature type="transmembrane region" description="Helical" evidence="9">
    <location>
        <begin position="20"/>
        <end position="50"/>
    </location>
</feature>
<evidence type="ECO:0000313" key="12">
    <source>
        <dbReference type="Proteomes" id="UP001597419"/>
    </source>
</evidence>
<dbReference type="Gene3D" id="3.30.565.10">
    <property type="entry name" value="Histidine kinase-like ATPase, C-terminal domain"/>
    <property type="match status" value="1"/>
</dbReference>
<dbReference type="EC" id="2.7.13.3" evidence="2"/>
<comment type="catalytic activity">
    <reaction evidence="1">
        <text>ATP + protein L-histidine = ADP + protein N-phospho-L-histidine.</text>
        <dbReference type="EC" id="2.7.13.3"/>
    </reaction>
</comment>
<dbReference type="Pfam" id="PF02518">
    <property type="entry name" value="HATPase_c"/>
    <property type="match status" value="1"/>
</dbReference>
<dbReference type="InterPro" id="IPR036890">
    <property type="entry name" value="HATPase_C_sf"/>
</dbReference>
<evidence type="ECO:0000256" key="2">
    <source>
        <dbReference type="ARBA" id="ARBA00012438"/>
    </source>
</evidence>
<keyword evidence="6 11" id="KW-0418">Kinase</keyword>
<feature type="domain" description="Histidine kinase/HSP90-like ATPase" evidence="10">
    <location>
        <begin position="320"/>
        <end position="410"/>
    </location>
</feature>
<dbReference type="GO" id="GO:0016301">
    <property type="term" value="F:kinase activity"/>
    <property type="evidence" value="ECO:0007669"/>
    <property type="project" value="UniProtKB-KW"/>
</dbReference>
<evidence type="ECO:0000259" key="10">
    <source>
        <dbReference type="SMART" id="SM00387"/>
    </source>
</evidence>
<evidence type="ECO:0000256" key="7">
    <source>
        <dbReference type="ARBA" id="ARBA00022840"/>
    </source>
</evidence>
<reference evidence="12" key="1">
    <citation type="journal article" date="2019" name="Int. J. Syst. Evol. Microbiol.">
        <title>The Global Catalogue of Microorganisms (GCM) 10K type strain sequencing project: providing services to taxonomists for standard genome sequencing and annotation.</title>
        <authorList>
            <consortium name="The Broad Institute Genomics Platform"/>
            <consortium name="The Broad Institute Genome Sequencing Center for Infectious Disease"/>
            <person name="Wu L."/>
            <person name="Ma J."/>
        </authorList>
    </citation>
    <scope>NUCLEOTIDE SEQUENCE [LARGE SCALE GENOMIC DNA]</scope>
    <source>
        <strain evidence="12">CGMCC 4.7643</strain>
    </source>
</reference>
<keyword evidence="9" id="KW-1133">Transmembrane helix</keyword>
<evidence type="ECO:0000256" key="5">
    <source>
        <dbReference type="ARBA" id="ARBA00022741"/>
    </source>
</evidence>
<evidence type="ECO:0000313" key="11">
    <source>
        <dbReference type="EMBL" id="MFD2464106.1"/>
    </source>
</evidence>
<evidence type="ECO:0000256" key="6">
    <source>
        <dbReference type="ARBA" id="ARBA00022777"/>
    </source>
</evidence>
<organism evidence="11 12">
    <name type="scientific">Amycolatopsis samaneae</name>
    <dbReference type="NCBI Taxonomy" id="664691"/>
    <lineage>
        <taxon>Bacteria</taxon>
        <taxon>Bacillati</taxon>
        <taxon>Actinomycetota</taxon>
        <taxon>Actinomycetes</taxon>
        <taxon>Pseudonocardiales</taxon>
        <taxon>Pseudonocardiaceae</taxon>
        <taxon>Amycolatopsis</taxon>
    </lineage>
</organism>
<keyword evidence="4" id="KW-0808">Transferase</keyword>
<dbReference type="InterPro" id="IPR025828">
    <property type="entry name" value="Put_sensor_dom"/>
</dbReference>
<dbReference type="InterPro" id="IPR050482">
    <property type="entry name" value="Sensor_HK_TwoCompSys"/>
</dbReference>
<dbReference type="CDD" id="cd16917">
    <property type="entry name" value="HATPase_UhpB-NarQ-NarX-like"/>
    <property type="match status" value="1"/>
</dbReference>
<dbReference type="RefSeq" id="WP_345407630.1">
    <property type="nucleotide sequence ID" value="NZ_BAABHG010000023.1"/>
</dbReference>
<evidence type="ECO:0000256" key="4">
    <source>
        <dbReference type="ARBA" id="ARBA00022679"/>
    </source>
</evidence>
<keyword evidence="7" id="KW-0067">ATP-binding</keyword>